<dbReference type="AlphaFoldDB" id="A0A286UTA1"/>
<dbReference type="Pfam" id="PF24883">
    <property type="entry name" value="NPHP3_N"/>
    <property type="match status" value="1"/>
</dbReference>
<dbReference type="PROSITE" id="PS50004">
    <property type="entry name" value="C2"/>
    <property type="match status" value="1"/>
</dbReference>
<feature type="domain" description="C2" evidence="2">
    <location>
        <begin position="1"/>
        <end position="122"/>
    </location>
</feature>
<dbReference type="InterPro" id="IPR035892">
    <property type="entry name" value="C2_domain_sf"/>
</dbReference>
<dbReference type="InterPro" id="IPR056884">
    <property type="entry name" value="NPHP3-like_N"/>
</dbReference>
<evidence type="ECO:0000259" key="2">
    <source>
        <dbReference type="PROSITE" id="PS50004"/>
    </source>
</evidence>
<dbReference type="OrthoDB" id="3269932at2759"/>
<dbReference type="SUPFAM" id="SSF49562">
    <property type="entry name" value="C2 domain (Calcium/lipid-binding domain, CaLB)"/>
    <property type="match status" value="1"/>
</dbReference>
<sequence>MSRQNFNQKRLDYFLQVQKVTLREQSWKKLRQMKSMAPNLYVTIQYGDESIRTQTIRNTLSPSFSHQQFVIRSTIRHAAYETDLKITVSNESTIISDTVISQLELNIETIRKETVDGKIQLYILSATGSPIGDISIMCERFDYEVLMPHTTGSCLFFEVEEDVLSEVTRQNNVHASLGSLVKRLSALLGKGDKKSSLISLLEGVDKMSETVHTDMVVDSEVVDLIASMTDAVGCVVDVSDLTTRAASIIKQVLRHITNCCRMNLLGSYEDIANHMHALDKLKEQLYHQISSDVEFSSGEVDILELLNLGSLTVQEAHCHSNTRQNLIAHVTKLLLSTSHRNIVWLWGPSGCEKSTISSTLSEYFSSISRLAANIQLNHGSKNPFSIIAGIAYKLAAFDPEYRRAITCYLRQRHEQLSIETQFKKYLLGPLREGACSTAGAIVFIIDGLDESKDCEEFLQLLSSGIFSQLPRNFLFLIISGSITHSLFFNDSIYKMQLYESDDDALNIVTLSGPQVSATRNEYEPVPESEPELFFDCFIIKNVNNSERKMFVLCKTATYHSHLSPIESCNEIFDAYEHSDGEYSIVLLFVSTLSLE</sequence>
<accession>A0A286UTA1</accession>
<dbReference type="CDD" id="cd00030">
    <property type="entry name" value="C2"/>
    <property type="match status" value="1"/>
</dbReference>
<dbReference type="Pfam" id="PF00168">
    <property type="entry name" value="C2"/>
    <property type="match status" value="1"/>
</dbReference>
<evidence type="ECO:0000313" key="3">
    <source>
        <dbReference type="EMBL" id="PAV22742.1"/>
    </source>
</evidence>
<proteinExistence type="predicted"/>
<keyword evidence="1" id="KW-0677">Repeat</keyword>
<evidence type="ECO:0000313" key="4">
    <source>
        <dbReference type="Proteomes" id="UP000217199"/>
    </source>
</evidence>
<reference evidence="3 4" key="1">
    <citation type="journal article" date="2017" name="Mol. Ecol.">
        <title>Comparative and population genomic landscape of Phellinus noxius: A hypervariable fungus causing root rot in trees.</title>
        <authorList>
            <person name="Chung C.L."/>
            <person name="Lee T.J."/>
            <person name="Akiba M."/>
            <person name="Lee H.H."/>
            <person name="Kuo T.H."/>
            <person name="Liu D."/>
            <person name="Ke H.M."/>
            <person name="Yokoi T."/>
            <person name="Roa M.B."/>
            <person name="Lu M.J."/>
            <person name="Chang Y.Y."/>
            <person name="Ann P.J."/>
            <person name="Tsai J.N."/>
            <person name="Chen C.Y."/>
            <person name="Tzean S.S."/>
            <person name="Ota Y."/>
            <person name="Hattori T."/>
            <person name="Sahashi N."/>
            <person name="Liou R.F."/>
            <person name="Kikuchi T."/>
            <person name="Tsai I.J."/>
        </authorList>
    </citation>
    <scope>NUCLEOTIDE SEQUENCE [LARGE SCALE GENOMIC DNA]</scope>
    <source>
        <strain evidence="3 4">FFPRI411160</strain>
    </source>
</reference>
<protein>
    <submittedName>
        <fullName evidence="3">WD40 domain containing protein</fullName>
    </submittedName>
</protein>
<organism evidence="3 4">
    <name type="scientific">Pyrrhoderma noxium</name>
    <dbReference type="NCBI Taxonomy" id="2282107"/>
    <lineage>
        <taxon>Eukaryota</taxon>
        <taxon>Fungi</taxon>
        <taxon>Dikarya</taxon>
        <taxon>Basidiomycota</taxon>
        <taxon>Agaricomycotina</taxon>
        <taxon>Agaricomycetes</taxon>
        <taxon>Hymenochaetales</taxon>
        <taxon>Hymenochaetaceae</taxon>
        <taxon>Pyrrhoderma</taxon>
    </lineage>
</organism>
<dbReference type="EMBL" id="NBII01000002">
    <property type="protein sequence ID" value="PAV22742.1"/>
    <property type="molecule type" value="Genomic_DNA"/>
</dbReference>
<name>A0A286UTA1_9AGAM</name>
<evidence type="ECO:0000256" key="1">
    <source>
        <dbReference type="ARBA" id="ARBA00022737"/>
    </source>
</evidence>
<dbReference type="Proteomes" id="UP000217199">
    <property type="component" value="Unassembled WGS sequence"/>
</dbReference>
<dbReference type="STRING" id="2282107.A0A286UTA1"/>
<dbReference type="Gene3D" id="2.60.40.150">
    <property type="entry name" value="C2 domain"/>
    <property type="match status" value="1"/>
</dbReference>
<dbReference type="InterPro" id="IPR000008">
    <property type="entry name" value="C2_dom"/>
</dbReference>
<keyword evidence="4" id="KW-1185">Reference proteome</keyword>
<comment type="caution">
    <text evidence="3">The sequence shown here is derived from an EMBL/GenBank/DDBJ whole genome shotgun (WGS) entry which is preliminary data.</text>
</comment>
<dbReference type="InParanoid" id="A0A286UTA1"/>
<gene>
    <name evidence="3" type="ORF">PNOK_0269900</name>
</gene>